<feature type="repeat" description="WD" evidence="3">
    <location>
        <begin position="834"/>
        <end position="875"/>
    </location>
</feature>
<dbReference type="PROSITE" id="PS00678">
    <property type="entry name" value="WD_REPEATS_1"/>
    <property type="match status" value="1"/>
</dbReference>
<reference evidence="5" key="1">
    <citation type="journal article" date="2020" name="Stud. Mycol.">
        <title>101 Dothideomycetes genomes: a test case for predicting lifestyles and emergence of pathogens.</title>
        <authorList>
            <person name="Haridas S."/>
            <person name="Albert R."/>
            <person name="Binder M."/>
            <person name="Bloem J."/>
            <person name="Labutti K."/>
            <person name="Salamov A."/>
            <person name="Andreopoulos B."/>
            <person name="Baker S."/>
            <person name="Barry K."/>
            <person name="Bills G."/>
            <person name="Bluhm B."/>
            <person name="Cannon C."/>
            <person name="Castanera R."/>
            <person name="Culley D."/>
            <person name="Daum C."/>
            <person name="Ezra D."/>
            <person name="Gonzalez J."/>
            <person name="Henrissat B."/>
            <person name="Kuo A."/>
            <person name="Liang C."/>
            <person name="Lipzen A."/>
            <person name="Lutzoni F."/>
            <person name="Magnuson J."/>
            <person name="Mondo S."/>
            <person name="Nolan M."/>
            <person name="Ohm R."/>
            <person name="Pangilinan J."/>
            <person name="Park H.-J."/>
            <person name="Ramirez L."/>
            <person name="Alfaro M."/>
            <person name="Sun H."/>
            <person name="Tritt A."/>
            <person name="Yoshinaga Y."/>
            <person name="Zwiers L.-H."/>
            <person name="Turgeon B."/>
            <person name="Goodwin S."/>
            <person name="Spatafora J."/>
            <person name="Crous P."/>
            <person name="Grigoriev I."/>
        </authorList>
    </citation>
    <scope>NUCLEOTIDE SEQUENCE</scope>
    <source>
        <strain evidence="5">CBS 101060</strain>
    </source>
</reference>
<gene>
    <name evidence="5" type="ORF">M501DRAFT_604068</name>
</gene>
<keyword evidence="6" id="KW-1185">Reference proteome</keyword>
<dbReference type="Gene3D" id="3.40.50.300">
    <property type="entry name" value="P-loop containing nucleotide triphosphate hydrolases"/>
    <property type="match status" value="1"/>
</dbReference>
<dbReference type="InterPro" id="IPR019775">
    <property type="entry name" value="WD40_repeat_CS"/>
</dbReference>
<evidence type="ECO:0000313" key="6">
    <source>
        <dbReference type="Proteomes" id="UP000799429"/>
    </source>
</evidence>
<protein>
    <submittedName>
        <fullName evidence="5">HET-domain-containing protein</fullName>
    </submittedName>
</protein>
<evidence type="ECO:0000256" key="2">
    <source>
        <dbReference type="ARBA" id="ARBA00022737"/>
    </source>
</evidence>
<dbReference type="PANTHER" id="PTHR10622:SF13">
    <property type="entry name" value="NACHT DOMAIN-CONTAINING PROTEIN"/>
    <property type="match status" value="1"/>
</dbReference>
<dbReference type="Pfam" id="PF06985">
    <property type="entry name" value="HET"/>
    <property type="match status" value="1"/>
</dbReference>
<dbReference type="AlphaFoldDB" id="A0A9P4S343"/>
<keyword evidence="2" id="KW-0677">Repeat</keyword>
<evidence type="ECO:0000256" key="3">
    <source>
        <dbReference type="PROSITE-ProRule" id="PRU00221"/>
    </source>
</evidence>
<name>A0A9P4S343_9PEZI</name>
<dbReference type="PANTHER" id="PTHR10622">
    <property type="entry name" value="HET DOMAIN-CONTAINING PROTEIN"/>
    <property type="match status" value="1"/>
</dbReference>
<evidence type="ECO:0000256" key="1">
    <source>
        <dbReference type="ARBA" id="ARBA00022574"/>
    </source>
</evidence>
<dbReference type="Pfam" id="PF00400">
    <property type="entry name" value="WD40"/>
    <property type="match status" value="1"/>
</dbReference>
<dbReference type="Pfam" id="PF24883">
    <property type="entry name" value="NPHP3_N"/>
    <property type="match status" value="1"/>
</dbReference>
<feature type="domain" description="NACHT" evidence="4">
    <location>
        <begin position="291"/>
        <end position="438"/>
    </location>
</feature>
<dbReference type="EMBL" id="MU006125">
    <property type="protein sequence ID" value="KAF2834198.1"/>
    <property type="molecule type" value="Genomic_DNA"/>
</dbReference>
<organism evidence="5 6">
    <name type="scientific">Patellaria atrata CBS 101060</name>
    <dbReference type="NCBI Taxonomy" id="1346257"/>
    <lineage>
        <taxon>Eukaryota</taxon>
        <taxon>Fungi</taxon>
        <taxon>Dikarya</taxon>
        <taxon>Ascomycota</taxon>
        <taxon>Pezizomycotina</taxon>
        <taxon>Dothideomycetes</taxon>
        <taxon>Dothideomycetes incertae sedis</taxon>
        <taxon>Patellariales</taxon>
        <taxon>Patellariaceae</taxon>
        <taxon>Patellaria</taxon>
    </lineage>
</organism>
<dbReference type="PROSITE" id="PS50294">
    <property type="entry name" value="WD_REPEATS_REGION"/>
    <property type="match status" value="1"/>
</dbReference>
<dbReference type="InterPro" id="IPR007111">
    <property type="entry name" value="NACHT_NTPase"/>
</dbReference>
<dbReference type="OrthoDB" id="674604at2759"/>
<dbReference type="InterPro" id="IPR015943">
    <property type="entry name" value="WD40/YVTN_repeat-like_dom_sf"/>
</dbReference>
<dbReference type="InterPro" id="IPR001680">
    <property type="entry name" value="WD40_rpt"/>
</dbReference>
<dbReference type="InterPro" id="IPR056884">
    <property type="entry name" value="NPHP3-like_N"/>
</dbReference>
<dbReference type="InterPro" id="IPR010730">
    <property type="entry name" value="HET"/>
</dbReference>
<dbReference type="Gene3D" id="2.130.10.10">
    <property type="entry name" value="YVTN repeat-like/Quinoprotein amine dehydrogenase"/>
    <property type="match status" value="1"/>
</dbReference>
<dbReference type="PROSITE" id="PS50837">
    <property type="entry name" value="NACHT"/>
    <property type="match status" value="1"/>
</dbReference>
<dbReference type="InterPro" id="IPR027417">
    <property type="entry name" value="P-loop_NTPase"/>
</dbReference>
<dbReference type="PROSITE" id="PS50082">
    <property type="entry name" value="WD_REPEATS_2"/>
    <property type="match status" value="1"/>
</dbReference>
<dbReference type="Proteomes" id="UP000799429">
    <property type="component" value="Unassembled WGS sequence"/>
</dbReference>
<dbReference type="SUPFAM" id="SSF52540">
    <property type="entry name" value="P-loop containing nucleoside triphosphate hydrolases"/>
    <property type="match status" value="1"/>
</dbReference>
<accession>A0A9P4S343</accession>
<dbReference type="InterPro" id="IPR036322">
    <property type="entry name" value="WD40_repeat_dom_sf"/>
</dbReference>
<proteinExistence type="predicted"/>
<keyword evidence="1 3" id="KW-0853">WD repeat</keyword>
<comment type="caution">
    <text evidence="5">The sequence shown here is derived from an EMBL/GenBank/DDBJ whole genome shotgun (WGS) entry which is preliminary data.</text>
</comment>
<evidence type="ECO:0000313" key="5">
    <source>
        <dbReference type="EMBL" id="KAF2834198.1"/>
    </source>
</evidence>
<dbReference type="SUPFAM" id="SSF50978">
    <property type="entry name" value="WD40 repeat-like"/>
    <property type="match status" value="1"/>
</dbReference>
<dbReference type="SMART" id="SM00320">
    <property type="entry name" value="WD40"/>
    <property type="match status" value="1"/>
</dbReference>
<evidence type="ECO:0000259" key="4">
    <source>
        <dbReference type="PROSITE" id="PS50837"/>
    </source>
</evidence>
<sequence>MRLLQVNDDKLTPVEFLGTPIHQYAILSHTWGDDNEEVTFRDLVKGTGKTKAGYKKIQFCGAQAANDGLEFCWVDTCCINKSSDAELSEAINSMFRWYQNAAKCYVYLSDVSTGSSDSNVLSQGGWKLAFQNSRWFRRGWTLQELIAPRSVEFFSVEGNRLGSKSSLIQEIHEITGISVLALQGSRLSGFSVKERILWAERRETKREEDAAYSLLGIFDVHMPLIYGEGRQKALNRLQREIKDNISINLPIAKGASFDSHMEEYNPKCLQGTRTELLRHITEWAEDRNSKRIFWLNGMAGTGKSTIARTLAQSFADQGQLGASFFFKKGEAERASARLFFTTIATHLMGRVPGMKSGMEEAIDADPAISKKALKDQYEKLILRPLLRAAPIQTMELVIVIDALDECERVEDIRAILQLLSRTTDLAPVSLRVFVTSRPELHIHLGFKRMPDGTYKDLILHQVAKQTIEHDIRLFLEHELGEIQQQRSLSPNWPSKAQMQALAELAIPLFIFAATVCRYIGDQRDNPKKRLEAVLQYQSVTHVSKLDRTYLPILNQLFEDEDEADMQRRTSEFREVVGSIVVLESPLSIPSLARLLSIPKEDIRCRLDSLRSVLSIPDSEDIPIRLLHLSFREFLVDPRKKGKSPFWIDEKETHERLVAKCLQLMSSSKGLQKNICNLQRLGTLKSEIDKGTIASCLPPELQYACRYWVHHLEQSKRHIHDGDAIHHFLQKYFLYWLEAISLIGDAYKCIHMINSLQMLENSDRSASSNFLRDAERFILRFRPILENAPLQIYSSALIFAPEMSIIRKTFIKYIPGWITQLPKMKDNWDACLSTLEGHTDSVSAVAFSPDGQVVASASHDRTVRLWDSKTGTNQNVINVGEDIKHLKFSLNGYYLDTNRGRISIYPTSSSFLPPQVCSSGPFVQQDWVCNDKMEKLIWLPPDFRAPIEDFRDGLLVLGHASGFITLLGIKALTSTPPTSS</sequence>